<evidence type="ECO:0000256" key="2">
    <source>
        <dbReference type="ARBA" id="ARBA00022737"/>
    </source>
</evidence>
<evidence type="ECO:0000313" key="5">
    <source>
        <dbReference type="Proteomes" id="UP000192491"/>
    </source>
</evidence>
<keyword evidence="2" id="KW-0677">Repeat</keyword>
<protein>
    <recommendedName>
        <fullName evidence="6">Cadherin domain-containing protein</fullName>
    </recommendedName>
</protein>
<evidence type="ECO:0000256" key="1">
    <source>
        <dbReference type="ARBA" id="ARBA00022614"/>
    </source>
</evidence>
<organism evidence="4 5">
    <name type="scientific">Thiothrix lacustris</name>
    <dbReference type="NCBI Taxonomy" id="525917"/>
    <lineage>
        <taxon>Bacteria</taxon>
        <taxon>Pseudomonadati</taxon>
        <taxon>Pseudomonadota</taxon>
        <taxon>Gammaproteobacteria</taxon>
        <taxon>Thiotrichales</taxon>
        <taxon>Thiotrichaceae</taxon>
        <taxon>Thiothrix</taxon>
    </lineage>
</organism>
<dbReference type="Gene3D" id="2.60.40.3440">
    <property type="match status" value="2"/>
</dbReference>
<gene>
    <name evidence="4" type="ORF">BWK73_34120</name>
</gene>
<accession>A0A1Y1QGR1</accession>
<dbReference type="PROSITE" id="PS51450">
    <property type="entry name" value="LRR"/>
    <property type="match status" value="6"/>
</dbReference>
<feature type="chain" id="PRO_5013208732" description="Cadherin domain-containing protein" evidence="3">
    <location>
        <begin position="25"/>
        <end position="886"/>
    </location>
</feature>
<dbReference type="SMART" id="SM00365">
    <property type="entry name" value="LRR_SD22"/>
    <property type="match status" value="7"/>
</dbReference>
<dbReference type="Gene3D" id="3.80.10.10">
    <property type="entry name" value="Ribonuclease Inhibitor"/>
    <property type="match status" value="2"/>
</dbReference>
<dbReference type="Pfam" id="PF12799">
    <property type="entry name" value="LRR_4"/>
    <property type="match status" value="2"/>
</dbReference>
<dbReference type="NCBIfam" id="TIGR01965">
    <property type="entry name" value="VCBS_repeat"/>
    <property type="match status" value="1"/>
</dbReference>
<comment type="caution">
    <text evidence="4">The sequence shown here is derived from an EMBL/GenBank/DDBJ whole genome shotgun (WGS) entry which is preliminary data.</text>
</comment>
<dbReference type="InterPro" id="IPR010221">
    <property type="entry name" value="VCBS_dom"/>
</dbReference>
<dbReference type="EMBL" id="MTEJ01000298">
    <property type="protein sequence ID" value="OQX05236.1"/>
    <property type="molecule type" value="Genomic_DNA"/>
</dbReference>
<dbReference type="Proteomes" id="UP000192491">
    <property type="component" value="Unassembled WGS sequence"/>
</dbReference>
<dbReference type="PANTHER" id="PTHR46652">
    <property type="entry name" value="LEUCINE-RICH REPEAT AND IQ DOMAIN-CONTAINING PROTEIN 1-RELATED"/>
    <property type="match status" value="1"/>
</dbReference>
<dbReference type="Pfam" id="PF17963">
    <property type="entry name" value="Big_9"/>
    <property type="match status" value="4"/>
</dbReference>
<dbReference type="InterPro" id="IPR001611">
    <property type="entry name" value="Leu-rich_rpt"/>
</dbReference>
<name>A0A1Y1QGR1_9GAMM</name>
<dbReference type="SUPFAM" id="SSF52058">
    <property type="entry name" value="L domain-like"/>
    <property type="match status" value="2"/>
</dbReference>
<dbReference type="InterPro" id="IPR032675">
    <property type="entry name" value="LRR_dom_sf"/>
</dbReference>
<feature type="signal peptide" evidence="3">
    <location>
        <begin position="1"/>
        <end position="24"/>
    </location>
</feature>
<dbReference type="NCBIfam" id="NF012211">
    <property type="entry name" value="tand_rpt_95"/>
    <property type="match status" value="3"/>
</dbReference>
<sequence length="886" mass="93332">MKIRGLGIIILTGVCVLCSSVVQAANTKPTALPQSVSATEDTATSITLEGIDPDVGSVLTYKISSKPTKGTVVLPAGSNIATYTPKANLSGSDKFTFTVNDGSLTSTRATVSIMINAINDAPVAVGQAIKLTEDTSKSITLKATDVDSKTLTYQVVTSPVNGSVIISGAKATYKPNTNYAGADSFTFAASDGSSGSAPATVSLAIAAVNDKPVADSKTVVVSTRGTSTITLSGSDPDGNSLTYALVRSPKPKGTVSAIKNGNQVTYTPKTGVTSDAFKFTVKDGKLTSTAATLTITVKDTISITDPALLQCFGDVVPSATTDTLSCVDIDLSQADLSQLSQLPSLQTLDLSYTNLTNISALSTLTSLQVLGLDGNNLTRVTDIDDLPNLQTLYLRGNALTDVSTLSRLTKLQALELGFNAITTLPSLTSMTALERLGLEYNAITDVTPLSGRTSLKSLDLEYNAITSSTTNIASLNSLTGLNTHLRLEGNRLLNVDDLKYMGGSKNLTLTLEDNCLPAVIALPSRIKVVGKSWQFAPSRCGSTAPVALAKNVEIFQNTPTTINLDVADANGNALNPSNPNITYQLESTSVVGGVLTVSAKGQVLLTPTQGYLGAAGTFTFSATYSGQKSRVATVNLRVIHPMLATCFGSSSSIPTEEALLASTQFACPNQNLTDINVLAHYFPKIQALDLSNNQITDISSLTAQNFPDLRDLYLSGNSLDSSDLSALGVNLPSLNTLFIDNAQLDNNNLVDLFGTPDAPKLRLVNYLVLRNNQITDLQPLLHLRNMAILNLDGNLLTDVAALSPADTASPLPMPSLSQLSLDQNKLKAIALPRLTNLNFLQPSHNCIAVMPTVPASVTDFATNWNTYWKGNQRAVDNTGECPVYQP</sequence>
<dbReference type="InterPro" id="IPR050836">
    <property type="entry name" value="SDS22/Internalin_LRR"/>
</dbReference>
<reference evidence="4 5" key="1">
    <citation type="submission" date="2017-01" db="EMBL/GenBank/DDBJ databases">
        <title>Novel large sulfur bacteria in the metagenomes of groundwater-fed chemosynthetic microbial mats in the Lake Huron basin.</title>
        <authorList>
            <person name="Sharrar A.M."/>
            <person name="Flood B.E."/>
            <person name="Bailey J.V."/>
            <person name="Jones D.S."/>
            <person name="Biddanda B."/>
            <person name="Ruberg S.A."/>
            <person name="Marcus D.N."/>
            <person name="Dick G.J."/>
        </authorList>
    </citation>
    <scope>NUCLEOTIDE SEQUENCE [LARGE SCALE GENOMIC DNA]</scope>
    <source>
        <strain evidence="4">A8</strain>
    </source>
</reference>
<dbReference type="PANTHER" id="PTHR46652:SF3">
    <property type="entry name" value="LEUCINE-RICH REPEAT-CONTAINING PROTEIN 9"/>
    <property type="match status" value="1"/>
</dbReference>
<dbReference type="AlphaFoldDB" id="A0A1Y1QGR1"/>
<dbReference type="SMART" id="SM00364">
    <property type="entry name" value="LRR_BAC"/>
    <property type="match status" value="5"/>
</dbReference>
<evidence type="ECO:0000256" key="3">
    <source>
        <dbReference type="SAM" id="SignalP"/>
    </source>
</evidence>
<evidence type="ECO:0008006" key="6">
    <source>
        <dbReference type="Google" id="ProtNLM"/>
    </source>
</evidence>
<keyword evidence="3" id="KW-0732">Signal</keyword>
<keyword evidence="1" id="KW-0433">Leucine-rich repeat</keyword>
<proteinExistence type="predicted"/>
<dbReference type="Gene3D" id="2.60.40.2810">
    <property type="match status" value="1"/>
</dbReference>
<dbReference type="InterPro" id="IPR025875">
    <property type="entry name" value="Leu-rich_rpt_4"/>
</dbReference>
<dbReference type="SMART" id="SM00369">
    <property type="entry name" value="LRR_TYP"/>
    <property type="match status" value="9"/>
</dbReference>
<dbReference type="InterPro" id="IPR003591">
    <property type="entry name" value="Leu-rich_rpt_typical-subtyp"/>
</dbReference>
<evidence type="ECO:0000313" key="4">
    <source>
        <dbReference type="EMBL" id="OQX05236.1"/>
    </source>
</evidence>